<dbReference type="InterPro" id="IPR016181">
    <property type="entry name" value="Acyl_CoA_acyltransferase"/>
</dbReference>
<evidence type="ECO:0000256" key="2">
    <source>
        <dbReference type="ARBA" id="ARBA00022679"/>
    </source>
</evidence>
<keyword evidence="8" id="KW-1185">Reference proteome</keyword>
<dbReference type="GO" id="GO:0009252">
    <property type="term" value="P:peptidoglycan biosynthetic process"/>
    <property type="evidence" value="ECO:0007669"/>
    <property type="project" value="UniProtKB-KW"/>
</dbReference>
<dbReference type="PANTHER" id="PTHR36174">
    <property type="entry name" value="LIPID II:GLYCINE GLYCYLTRANSFERASE"/>
    <property type="match status" value="1"/>
</dbReference>
<comment type="caution">
    <text evidence="7">The sequence shown here is derived from an EMBL/GenBank/DDBJ whole genome shotgun (WGS) entry which is preliminary data.</text>
</comment>
<dbReference type="AlphaFoldDB" id="A0A6N8GRX2"/>
<gene>
    <name evidence="7" type="ORF">GMA12_18115</name>
</gene>
<protein>
    <submittedName>
        <fullName evidence="7">Peptidoglycan bridge formation glycyltransferase FemA/FemB family protein</fullName>
    </submittedName>
</protein>
<keyword evidence="4" id="KW-0573">Peptidoglycan synthesis</keyword>
<evidence type="ECO:0000256" key="6">
    <source>
        <dbReference type="ARBA" id="ARBA00023316"/>
    </source>
</evidence>
<evidence type="ECO:0000256" key="1">
    <source>
        <dbReference type="ARBA" id="ARBA00009943"/>
    </source>
</evidence>
<comment type="similarity">
    <text evidence="1">Belongs to the FemABX family.</text>
</comment>
<keyword evidence="5" id="KW-0012">Acyltransferase</keyword>
<reference evidence="7 8" key="1">
    <citation type="submission" date="2019-12" db="EMBL/GenBank/DDBJ databases">
        <authorList>
            <person name="Shi Y."/>
        </authorList>
    </citation>
    <scope>NUCLEOTIDE SEQUENCE [LARGE SCALE GENOMIC DNA]</scope>
    <source>
        <strain evidence="7 8">JCM 17929</strain>
    </source>
</reference>
<evidence type="ECO:0000313" key="7">
    <source>
        <dbReference type="EMBL" id="MUN65020.1"/>
    </source>
</evidence>
<proteinExistence type="inferred from homology"/>
<evidence type="ECO:0000256" key="3">
    <source>
        <dbReference type="ARBA" id="ARBA00022960"/>
    </source>
</evidence>
<dbReference type="GO" id="GO:0071555">
    <property type="term" value="P:cell wall organization"/>
    <property type="evidence" value="ECO:0007669"/>
    <property type="project" value="UniProtKB-KW"/>
</dbReference>
<keyword evidence="6" id="KW-0961">Cell wall biogenesis/degradation</keyword>
<evidence type="ECO:0000313" key="8">
    <source>
        <dbReference type="Proteomes" id="UP000436989"/>
    </source>
</evidence>
<accession>A0A6N8GRX2</accession>
<dbReference type="PROSITE" id="PS51191">
    <property type="entry name" value="FEMABX"/>
    <property type="match status" value="1"/>
</dbReference>
<dbReference type="Gene3D" id="3.40.630.30">
    <property type="match status" value="1"/>
</dbReference>
<dbReference type="PANTHER" id="PTHR36174:SF1">
    <property type="entry name" value="LIPID II:GLYCINE GLYCYLTRANSFERASE"/>
    <property type="match status" value="1"/>
</dbReference>
<name>A0A6N8GRX2_9MICC</name>
<dbReference type="Proteomes" id="UP000436989">
    <property type="component" value="Unassembled WGS sequence"/>
</dbReference>
<keyword evidence="3" id="KW-0133">Cell shape</keyword>
<evidence type="ECO:0000256" key="5">
    <source>
        <dbReference type="ARBA" id="ARBA00023315"/>
    </source>
</evidence>
<sequence length="334" mass="38175">MGNIYQSDPWAIFERALGNTVFQRSGDNWAYLAVLRSGMGWRYLHCPHGPDVNTVEEFDAALADLRQIARTENCWFIRVEPPLGSGLSRARESTQEALRHRGLRRAPHDALPEYTQIIDLTRDENDILQDMDGHNRKRYRNIHKKGVTFTDSTDPKDIELLIPILDAIAQRHGYVRKQNDYLRTVAQVLMPFGVARLYIAWLAEKVLEVTLVYDWEGTRIQAYGGMDYEHRKLNAGNAQTVRMILEAKKLGLAQFDLGGIAPEDAGPDHPWSGFTKFKKSFGGRSESCLGSWDLPIHRLRYAIFPSLFAVRYRYALVRSKVAHLLTRTTRATGF</sequence>
<evidence type="ECO:0000256" key="4">
    <source>
        <dbReference type="ARBA" id="ARBA00022984"/>
    </source>
</evidence>
<dbReference type="SUPFAM" id="SSF55729">
    <property type="entry name" value="Acyl-CoA N-acyltransferases (Nat)"/>
    <property type="match status" value="2"/>
</dbReference>
<dbReference type="InterPro" id="IPR050644">
    <property type="entry name" value="PG_Glycine_Bridge_Synth"/>
</dbReference>
<dbReference type="InterPro" id="IPR003447">
    <property type="entry name" value="FEMABX"/>
</dbReference>
<dbReference type="GO" id="GO:0016755">
    <property type="term" value="F:aminoacyltransferase activity"/>
    <property type="evidence" value="ECO:0007669"/>
    <property type="project" value="InterPro"/>
</dbReference>
<dbReference type="EMBL" id="WOGU01000045">
    <property type="protein sequence ID" value="MUN65020.1"/>
    <property type="molecule type" value="Genomic_DNA"/>
</dbReference>
<keyword evidence="2 7" id="KW-0808">Transferase</keyword>
<dbReference type="RefSeq" id="WP_156270876.1">
    <property type="nucleotide sequence ID" value="NZ_WOGU01000045.1"/>
</dbReference>
<organism evidence="7 8">
    <name type="scientific">Kocuria sediminis</name>
    <dbReference type="NCBI Taxonomy" id="1038857"/>
    <lineage>
        <taxon>Bacteria</taxon>
        <taxon>Bacillati</taxon>
        <taxon>Actinomycetota</taxon>
        <taxon>Actinomycetes</taxon>
        <taxon>Micrococcales</taxon>
        <taxon>Micrococcaceae</taxon>
        <taxon>Kocuria</taxon>
    </lineage>
</organism>
<dbReference type="GO" id="GO:0008360">
    <property type="term" value="P:regulation of cell shape"/>
    <property type="evidence" value="ECO:0007669"/>
    <property type="project" value="UniProtKB-KW"/>
</dbReference>
<dbReference type="Pfam" id="PF02388">
    <property type="entry name" value="FemAB"/>
    <property type="match status" value="1"/>
</dbReference>